<comment type="caution">
    <text evidence="1">The sequence shown here is derived from an EMBL/GenBank/DDBJ whole genome shotgun (WGS) entry which is preliminary data.</text>
</comment>
<dbReference type="Proteomes" id="UP000003082">
    <property type="component" value="Unassembled WGS sequence"/>
</dbReference>
<evidence type="ECO:0000313" key="2">
    <source>
        <dbReference type="Proteomes" id="UP000003082"/>
    </source>
</evidence>
<dbReference type="EMBL" id="ACFU01000012">
    <property type="protein sequence ID" value="EEF13892.1"/>
    <property type="molecule type" value="Genomic_DNA"/>
</dbReference>
<protein>
    <submittedName>
        <fullName evidence="1">Uncharacterized protein</fullName>
    </submittedName>
</protein>
<evidence type="ECO:0000313" key="1">
    <source>
        <dbReference type="EMBL" id="EEF13892.1"/>
    </source>
</evidence>
<dbReference type="AlphaFoldDB" id="B9D281"/>
<reference evidence="1 2" key="1">
    <citation type="submission" date="2008-08" db="EMBL/GenBank/DDBJ databases">
        <authorList>
            <person name="Madupu R."/>
            <person name="Durkin A.S."/>
            <person name="Torralba M."/>
            <person name="Methe B."/>
            <person name="Sutton G.G."/>
            <person name="Strausberg R.L."/>
            <person name="Nelson K.E."/>
        </authorList>
    </citation>
    <scope>NUCLEOTIDE SEQUENCE [LARGE SCALE GENOMIC DNA]</scope>
    <source>
        <strain evidence="1 2">RM3267</strain>
    </source>
</reference>
<name>B9D281_CAMRE</name>
<keyword evidence="2" id="KW-1185">Reference proteome</keyword>
<organism evidence="1 2">
    <name type="scientific">Campylobacter rectus RM3267</name>
    <dbReference type="NCBI Taxonomy" id="553218"/>
    <lineage>
        <taxon>Bacteria</taxon>
        <taxon>Pseudomonadati</taxon>
        <taxon>Campylobacterota</taxon>
        <taxon>Epsilonproteobacteria</taxon>
        <taxon>Campylobacterales</taxon>
        <taxon>Campylobacteraceae</taxon>
        <taxon>Campylobacter</taxon>
    </lineage>
</organism>
<proteinExistence type="predicted"/>
<gene>
    <name evidence="1" type="ORF">CAMRE0001_2923</name>
</gene>
<accession>B9D281</accession>
<sequence length="37" mass="4229">MFCMADDAEGILISHGLRFDVSCELKFRSILKLIDKI</sequence>
<dbReference type="STRING" id="553218.CAMRE0001_2923"/>